<dbReference type="RefSeq" id="WP_245826487.1">
    <property type="nucleotide sequence ID" value="NZ_FTOG01000005.1"/>
</dbReference>
<dbReference type="AlphaFoldDB" id="A0A1N7M5T6"/>
<evidence type="ECO:0000313" key="3">
    <source>
        <dbReference type="EMBL" id="SIS81369.1"/>
    </source>
</evidence>
<feature type="domain" description="EamA" evidence="2">
    <location>
        <begin position="40"/>
        <end position="171"/>
    </location>
</feature>
<feature type="transmembrane region" description="Helical" evidence="1">
    <location>
        <begin position="236"/>
        <end position="259"/>
    </location>
</feature>
<feature type="transmembrane region" description="Helical" evidence="1">
    <location>
        <begin position="266"/>
        <end position="286"/>
    </location>
</feature>
<feature type="transmembrane region" description="Helical" evidence="1">
    <location>
        <begin position="41"/>
        <end position="59"/>
    </location>
</feature>
<dbReference type="STRING" id="453582.SAMN05421580_105129"/>
<keyword evidence="1" id="KW-0472">Membrane</keyword>
<keyword evidence="4" id="KW-1185">Reference proteome</keyword>
<dbReference type="PANTHER" id="PTHR22911">
    <property type="entry name" value="ACYL-MALONYL CONDENSING ENZYME-RELATED"/>
    <property type="match status" value="1"/>
</dbReference>
<dbReference type="GO" id="GO:0016020">
    <property type="term" value="C:membrane"/>
    <property type="evidence" value="ECO:0007669"/>
    <property type="project" value="InterPro"/>
</dbReference>
<evidence type="ECO:0000256" key="1">
    <source>
        <dbReference type="SAM" id="Phobius"/>
    </source>
</evidence>
<protein>
    <submittedName>
        <fullName evidence="3">Threonine/homoserine efflux transporter RhtA</fullName>
    </submittedName>
</protein>
<feature type="transmembrane region" description="Helical" evidence="1">
    <location>
        <begin position="211"/>
        <end position="230"/>
    </location>
</feature>
<dbReference type="Gene3D" id="1.10.3730.20">
    <property type="match status" value="1"/>
</dbReference>
<evidence type="ECO:0000313" key="4">
    <source>
        <dbReference type="Proteomes" id="UP000186221"/>
    </source>
</evidence>
<accession>A0A1N7M5T6</accession>
<gene>
    <name evidence="3" type="ORF">SAMN05421580_105129</name>
</gene>
<feature type="transmembrane region" description="Helical" evidence="1">
    <location>
        <begin position="71"/>
        <end position="92"/>
    </location>
</feature>
<feature type="transmembrane region" description="Helical" evidence="1">
    <location>
        <begin position="181"/>
        <end position="199"/>
    </location>
</feature>
<dbReference type="InterPro" id="IPR037185">
    <property type="entry name" value="EmrE-like"/>
</dbReference>
<feature type="transmembrane region" description="Helical" evidence="1">
    <location>
        <begin position="130"/>
        <end position="149"/>
    </location>
</feature>
<evidence type="ECO:0000259" key="2">
    <source>
        <dbReference type="Pfam" id="PF00892"/>
    </source>
</evidence>
<feature type="transmembrane region" description="Helical" evidence="1">
    <location>
        <begin position="104"/>
        <end position="124"/>
    </location>
</feature>
<sequence>MKTDTGGPNAAPHSIAPADLAGADMPAPPLPEPEKSLIGKGIGLLLIALLFFTLMDVAAKKLGQSYAPAMVIWARFAVNLALVSLIFRGSFLKHARSRQPGLQLLRGAFQMATVALFFLAIRSIGLAEAAALTDLNPVLITLGAALFLGEKIGPRRVAGIFVSFLGALIILRPGAGVMDPAALFALAAAFTYAGGALMTRVVRHDSTATSVIWSAGVGTALSSLALPFFWQEVAPVDLPLFIAVGALGAAGQAALIVAFRHAPAGVLAPYGYLGLVLSSLWGWIFFAQLPDLYTVAGAAVIVLAGIWVWNAERRAALNAAAR</sequence>
<dbReference type="Pfam" id="PF00892">
    <property type="entry name" value="EamA"/>
    <property type="match status" value="2"/>
</dbReference>
<keyword evidence="1" id="KW-0812">Transmembrane</keyword>
<dbReference type="InterPro" id="IPR000620">
    <property type="entry name" value="EamA_dom"/>
</dbReference>
<dbReference type="EMBL" id="FTOG01000005">
    <property type="protein sequence ID" value="SIS81369.1"/>
    <property type="molecule type" value="Genomic_DNA"/>
</dbReference>
<reference evidence="4" key="1">
    <citation type="submission" date="2017-01" db="EMBL/GenBank/DDBJ databases">
        <authorList>
            <person name="Varghese N."/>
            <person name="Submissions S."/>
        </authorList>
    </citation>
    <scope>NUCLEOTIDE SEQUENCE [LARGE SCALE GENOMIC DNA]</scope>
    <source>
        <strain evidence="4">DSM 19945</strain>
    </source>
</reference>
<feature type="transmembrane region" description="Helical" evidence="1">
    <location>
        <begin position="292"/>
        <end position="309"/>
    </location>
</feature>
<dbReference type="Proteomes" id="UP000186221">
    <property type="component" value="Unassembled WGS sequence"/>
</dbReference>
<feature type="domain" description="EamA" evidence="2">
    <location>
        <begin position="181"/>
        <end position="306"/>
    </location>
</feature>
<dbReference type="PANTHER" id="PTHR22911:SF103">
    <property type="entry name" value="BLR2811 PROTEIN"/>
    <property type="match status" value="1"/>
</dbReference>
<keyword evidence="1" id="KW-1133">Transmembrane helix</keyword>
<dbReference type="SUPFAM" id="SSF103481">
    <property type="entry name" value="Multidrug resistance efflux transporter EmrE"/>
    <property type="match status" value="2"/>
</dbReference>
<organism evidence="3 4">
    <name type="scientific">Rhodobacter aestuarii</name>
    <dbReference type="NCBI Taxonomy" id="453582"/>
    <lineage>
        <taxon>Bacteria</taxon>
        <taxon>Pseudomonadati</taxon>
        <taxon>Pseudomonadota</taxon>
        <taxon>Alphaproteobacteria</taxon>
        <taxon>Rhodobacterales</taxon>
        <taxon>Rhodobacter group</taxon>
        <taxon>Rhodobacter</taxon>
    </lineage>
</organism>
<feature type="transmembrane region" description="Helical" evidence="1">
    <location>
        <begin position="156"/>
        <end position="175"/>
    </location>
</feature>
<proteinExistence type="predicted"/>
<name>A0A1N7M5T6_9RHOB</name>